<evidence type="ECO:0000256" key="2">
    <source>
        <dbReference type="ARBA" id="ARBA00006555"/>
    </source>
</evidence>
<evidence type="ECO:0000313" key="14">
    <source>
        <dbReference type="Proteomes" id="UP000540989"/>
    </source>
</evidence>
<protein>
    <submittedName>
        <fullName evidence="13">Protein TonB</fullName>
    </submittedName>
</protein>
<comment type="subcellular location">
    <subcellularLocation>
        <location evidence="1">Cell inner membrane</location>
        <topology evidence="1">Single-pass membrane protein</topology>
        <orientation evidence="1">Periplasmic side</orientation>
    </subcellularLocation>
</comment>
<feature type="transmembrane region" description="Helical" evidence="11">
    <location>
        <begin position="31"/>
        <end position="52"/>
    </location>
</feature>
<dbReference type="PANTHER" id="PTHR33446:SF13">
    <property type="entry name" value="TONB PROTEIN"/>
    <property type="match status" value="1"/>
</dbReference>
<dbReference type="Pfam" id="PF13103">
    <property type="entry name" value="TonB_2"/>
    <property type="match status" value="1"/>
</dbReference>
<keyword evidence="9 11" id="KW-0472">Membrane</keyword>
<keyword evidence="3" id="KW-0813">Transport</keyword>
<dbReference type="SUPFAM" id="SSF74653">
    <property type="entry name" value="TolA/TonB C-terminal domain"/>
    <property type="match status" value="1"/>
</dbReference>
<keyword evidence="14" id="KW-1185">Reference proteome</keyword>
<dbReference type="RefSeq" id="WP_246409023.1">
    <property type="nucleotide sequence ID" value="NZ_JACHIP010000003.1"/>
</dbReference>
<feature type="region of interest" description="Disordered" evidence="10">
    <location>
        <begin position="1"/>
        <end position="25"/>
    </location>
</feature>
<dbReference type="Gene3D" id="3.30.1150.10">
    <property type="match status" value="1"/>
</dbReference>
<sequence length="277" mass="29751">MLASATQPKKATIATQPLTRDTPQENLPGNFAGALFLHVALVAIVFGYGYIFHHDGNSWGDSSTPSTTIQATMVNSIPLPPRQPTNTDNVLTSEIPSPAPPVAKEKVAPPPDPKAIDIPDKPQKPVKVAPQPVQTTPHPQPIKPQPQKATTGEAPGVRIAMSATQTRAGTISVGTNDSTFGARYAYYVKQITQKVAGQWYTTMLDANAKGHRVYITFEIGRDGTPSNIRIQQPSGDNTLDQTALRAVQHIDTFGPLPDGYSGSYLNVVYYFDPPSAP</sequence>
<accession>A0A7W8E3W1</accession>
<dbReference type="PANTHER" id="PTHR33446">
    <property type="entry name" value="PROTEIN TONB-RELATED"/>
    <property type="match status" value="1"/>
</dbReference>
<proteinExistence type="inferred from homology"/>
<feature type="domain" description="TonB C-terminal" evidence="12">
    <location>
        <begin position="185"/>
        <end position="277"/>
    </location>
</feature>
<evidence type="ECO:0000256" key="11">
    <source>
        <dbReference type="SAM" id="Phobius"/>
    </source>
</evidence>
<evidence type="ECO:0000259" key="12">
    <source>
        <dbReference type="PROSITE" id="PS52015"/>
    </source>
</evidence>
<dbReference type="EMBL" id="JACHIP010000003">
    <property type="protein sequence ID" value="MBB5057649.1"/>
    <property type="molecule type" value="Genomic_DNA"/>
</dbReference>
<feature type="compositionally biased region" description="Basic and acidic residues" evidence="10">
    <location>
        <begin position="114"/>
        <end position="123"/>
    </location>
</feature>
<evidence type="ECO:0000256" key="6">
    <source>
        <dbReference type="ARBA" id="ARBA00022692"/>
    </source>
</evidence>
<evidence type="ECO:0000256" key="5">
    <source>
        <dbReference type="ARBA" id="ARBA00022519"/>
    </source>
</evidence>
<evidence type="ECO:0000256" key="7">
    <source>
        <dbReference type="ARBA" id="ARBA00022927"/>
    </source>
</evidence>
<dbReference type="InterPro" id="IPR006260">
    <property type="entry name" value="TonB/TolA_C"/>
</dbReference>
<dbReference type="InterPro" id="IPR037682">
    <property type="entry name" value="TonB_C"/>
</dbReference>
<comment type="similarity">
    <text evidence="2">Belongs to the TonB family.</text>
</comment>
<feature type="region of interest" description="Disordered" evidence="10">
    <location>
        <begin position="75"/>
        <end position="152"/>
    </location>
</feature>
<dbReference type="InterPro" id="IPR051045">
    <property type="entry name" value="TonB-dependent_transducer"/>
</dbReference>
<gene>
    <name evidence="13" type="ORF">HDF16_002355</name>
</gene>
<evidence type="ECO:0000256" key="3">
    <source>
        <dbReference type="ARBA" id="ARBA00022448"/>
    </source>
</evidence>
<dbReference type="AlphaFoldDB" id="A0A7W8E3W1"/>
<feature type="compositionally biased region" description="Low complexity" evidence="10">
    <location>
        <begin position="125"/>
        <end position="137"/>
    </location>
</feature>
<feature type="compositionally biased region" description="Polar residues" evidence="10">
    <location>
        <begin position="84"/>
        <end position="95"/>
    </location>
</feature>
<keyword evidence="5" id="KW-0997">Cell inner membrane</keyword>
<dbReference type="NCBIfam" id="TIGR01352">
    <property type="entry name" value="tonB_Cterm"/>
    <property type="match status" value="1"/>
</dbReference>
<keyword evidence="7" id="KW-0653">Protein transport</keyword>
<dbReference type="GO" id="GO:0015031">
    <property type="term" value="P:protein transport"/>
    <property type="evidence" value="ECO:0007669"/>
    <property type="project" value="UniProtKB-KW"/>
</dbReference>
<dbReference type="GO" id="GO:0055085">
    <property type="term" value="P:transmembrane transport"/>
    <property type="evidence" value="ECO:0007669"/>
    <property type="project" value="InterPro"/>
</dbReference>
<organism evidence="13 14">
    <name type="scientific">Granulicella aggregans</name>
    <dbReference type="NCBI Taxonomy" id="474949"/>
    <lineage>
        <taxon>Bacteria</taxon>
        <taxon>Pseudomonadati</taxon>
        <taxon>Acidobacteriota</taxon>
        <taxon>Terriglobia</taxon>
        <taxon>Terriglobales</taxon>
        <taxon>Acidobacteriaceae</taxon>
        <taxon>Granulicella</taxon>
    </lineage>
</organism>
<name>A0A7W8E3W1_9BACT</name>
<evidence type="ECO:0000256" key="10">
    <source>
        <dbReference type="SAM" id="MobiDB-lite"/>
    </source>
</evidence>
<evidence type="ECO:0000256" key="9">
    <source>
        <dbReference type="ARBA" id="ARBA00023136"/>
    </source>
</evidence>
<keyword evidence="6 11" id="KW-0812">Transmembrane</keyword>
<dbReference type="GO" id="GO:0005886">
    <property type="term" value="C:plasma membrane"/>
    <property type="evidence" value="ECO:0007669"/>
    <property type="project" value="UniProtKB-SubCell"/>
</dbReference>
<keyword evidence="8 11" id="KW-1133">Transmembrane helix</keyword>
<comment type="caution">
    <text evidence="13">The sequence shown here is derived from an EMBL/GenBank/DDBJ whole genome shotgun (WGS) entry which is preliminary data.</text>
</comment>
<reference evidence="13 14" key="1">
    <citation type="submission" date="2020-08" db="EMBL/GenBank/DDBJ databases">
        <title>Genomic Encyclopedia of Type Strains, Phase IV (KMG-V): Genome sequencing to study the core and pangenomes of soil and plant-associated prokaryotes.</title>
        <authorList>
            <person name="Whitman W."/>
        </authorList>
    </citation>
    <scope>NUCLEOTIDE SEQUENCE [LARGE SCALE GENOMIC DNA]</scope>
    <source>
        <strain evidence="13 14">M8UP14</strain>
    </source>
</reference>
<evidence type="ECO:0000313" key="13">
    <source>
        <dbReference type="EMBL" id="MBB5057649.1"/>
    </source>
</evidence>
<evidence type="ECO:0000256" key="8">
    <source>
        <dbReference type="ARBA" id="ARBA00022989"/>
    </source>
</evidence>
<dbReference type="PROSITE" id="PS52015">
    <property type="entry name" value="TONB_CTD"/>
    <property type="match status" value="1"/>
</dbReference>
<evidence type="ECO:0000256" key="1">
    <source>
        <dbReference type="ARBA" id="ARBA00004383"/>
    </source>
</evidence>
<dbReference type="Proteomes" id="UP000540989">
    <property type="component" value="Unassembled WGS sequence"/>
</dbReference>
<evidence type="ECO:0000256" key="4">
    <source>
        <dbReference type="ARBA" id="ARBA00022475"/>
    </source>
</evidence>
<keyword evidence="4" id="KW-1003">Cell membrane</keyword>